<dbReference type="EMBL" id="CAII01000814">
    <property type="protein sequence ID" value="CCI00415.1"/>
    <property type="molecule type" value="Genomic_DNA"/>
</dbReference>
<dbReference type="HOGENOM" id="CLU_3272806_0_0_3"/>
<name>I4FXK4_MICAE</name>
<dbReference type="AlphaFoldDB" id="I4FXK4"/>
<comment type="caution">
    <text evidence="1">The sequence shown here is derived from an EMBL/GenBank/DDBJ whole genome shotgun (WGS) entry which is preliminary data.</text>
</comment>
<accession>I4FXK4</accession>
<evidence type="ECO:0000313" key="1">
    <source>
        <dbReference type="EMBL" id="CCI00415.1"/>
    </source>
</evidence>
<organism evidence="1 2">
    <name type="scientific">Microcystis aeruginosa PCC 9717</name>
    <dbReference type="NCBI Taxonomy" id="1160286"/>
    <lineage>
        <taxon>Bacteria</taxon>
        <taxon>Bacillati</taxon>
        <taxon>Cyanobacteriota</taxon>
        <taxon>Cyanophyceae</taxon>
        <taxon>Oscillatoriophycideae</taxon>
        <taxon>Chroococcales</taxon>
        <taxon>Microcystaceae</taxon>
        <taxon>Microcystis</taxon>
    </lineage>
</organism>
<dbReference type="Proteomes" id="UP000003172">
    <property type="component" value="Unassembled WGS sequence"/>
</dbReference>
<protein>
    <submittedName>
        <fullName evidence="1">Uncharacterized protein</fullName>
    </submittedName>
</protein>
<evidence type="ECO:0000313" key="2">
    <source>
        <dbReference type="Proteomes" id="UP000003172"/>
    </source>
</evidence>
<gene>
    <name evidence="1" type="ORF">MICAB_8310001</name>
</gene>
<reference evidence="1 2" key="1">
    <citation type="submission" date="2012-04" db="EMBL/GenBank/DDBJ databases">
        <authorList>
            <person name="Genoscope - CEA"/>
        </authorList>
    </citation>
    <scope>NUCLEOTIDE SEQUENCE [LARGE SCALE GENOMIC DNA]</scope>
    <source>
        <strain evidence="1 2">9717</strain>
    </source>
</reference>
<sequence length="41" mass="4731">MILENAGRVKFQSLIGFKINWNYNITSTYLGIKMVSIPNRV</sequence>
<proteinExistence type="predicted"/>